<protein>
    <submittedName>
        <fullName evidence="1">Ring-cleaving dioxygenase</fullName>
    </submittedName>
</protein>
<sequence>YEFATEAPGFTIDTPVEQLGSQFNLPDFLEAERVTN</sequence>
<comment type="caution">
    <text evidence="1">The sequence shown here is derived from an EMBL/GenBank/DDBJ whole genome shotgun (WGS) entry which is preliminary data.</text>
</comment>
<dbReference type="Proteomes" id="UP000246800">
    <property type="component" value="Unassembled WGS sequence"/>
</dbReference>
<gene>
    <name evidence="1" type="ORF">DD902_17295</name>
</gene>
<proteinExistence type="predicted"/>
<dbReference type="Gene3D" id="3.10.180.10">
    <property type="entry name" value="2,3-Dihydroxybiphenyl 1,2-Dioxygenase, domain 1"/>
    <property type="match status" value="1"/>
</dbReference>
<evidence type="ECO:0000313" key="2">
    <source>
        <dbReference type="Proteomes" id="UP000246800"/>
    </source>
</evidence>
<dbReference type="EMBL" id="QEIT01001008">
    <property type="protein sequence ID" value="PWZ64478.1"/>
    <property type="molecule type" value="Genomic_DNA"/>
</dbReference>
<dbReference type="GO" id="GO:0051213">
    <property type="term" value="F:dioxygenase activity"/>
    <property type="evidence" value="ECO:0007669"/>
    <property type="project" value="UniProtKB-KW"/>
</dbReference>
<reference evidence="1 2" key="1">
    <citation type="journal article" date="2018" name="Vet. Microbiol.">
        <title>Clonal diversity and geographic distribution of methicillin-resistant Staphylococcus pseudintermedius from Australian animals: Discovery of novel sequence types.</title>
        <authorList>
            <person name="Worthing K.A."/>
            <person name="Abraham S."/>
            <person name="Coombs G.W."/>
            <person name="Pang S."/>
            <person name="Saputra S."/>
            <person name="Jordan D."/>
            <person name="Trott D.J."/>
            <person name="Norris J.M."/>
        </authorList>
    </citation>
    <scope>NUCLEOTIDE SEQUENCE [LARGE SCALE GENOMIC DNA]</scope>
    <source>
        <strain evidence="1 2">ST525 1</strain>
    </source>
</reference>
<keyword evidence="1" id="KW-0560">Oxidoreductase</keyword>
<keyword evidence="1" id="KW-0223">Dioxygenase</keyword>
<evidence type="ECO:0000313" key="1">
    <source>
        <dbReference type="EMBL" id="PWZ64478.1"/>
    </source>
</evidence>
<dbReference type="AlphaFoldDB" id="A0A317YLN9"/>
<feature type="non-terminal residue" evidence="1">
    <location>
        <position position="1"/>
    </location>
</feature>
<organism evidence="1 2">
    <name type="scientific">Staphylococcus pseudintermedius</name>
    <dbReference type="NCBI Taxonomy" id="283734"/>
    <lineage>
        <taxon>Bacteria</taxon>
        <taxon>Bacillati</taxon>
        <taxon>Bacillota</taxon>
        <taxon>Bacilli</taxon>
        <taxon>Bacillales</taxon>
        <taxon>Staphylococcaceae</taxon>
        <taxon>Staphylococcus</taxon>
        <taxon>Staphylococcus intermedius group</taxon>
    </lineage>
</organism>
<name>A0A317YLN9_STAPS</name>
<dbReference type="InterPro" id="IPR029068">
    <property type="entry name" value="Glyas_Bleomycin-R_OHBP_Dase"/>
</dbReference>
<accession>A0A317YLN9</accession>